<dbReference type="EMBL" id="PTQR01000009">
    <property type="protein sequence ID" value="TKX26974.1"/>
    <property type="molecule type" value="Genomic_DNA"/>
</dbReference>
<accession>A0A4U7BED5</accession>
<evidence type="ECO:0000256" key="1">
    <source>
        <dbReference type="SAM" id="MobiDB-lite"/>
    </source>
</evidence>
<evidence type="ECO:0000313" key="3">
    <source>
        <dbReference type="Proteomes" id="UP000308133"/>
    </source>
</evidence>
<dbReference type="AlphaFoldDB" id="A0A4U7BED5"/>
<feature type="compositionally biased region" description="Basic residues" evidence="1">
    <location>
        <begin position="134"/>
        <end position="149"/>
    </location>
</feature>
<feature type="compositionally biased region" description="Basic and acidic residues" evidence="1">
    <location>
        <begin position="150"/>
        <end position="159"/>
    </location>
</feature>
<protein>
    <submittedName>
        <fullName evidence="2">Uncharacterized protein</fullName>
    </submittedName>
</protein>
<reference evidence="2 3" key="1">
    <citation type="submission" date="2018-02" db="EMBL/GenBank/DDBJ databases">
        <title>Draft genome sequences of Elsinoe sp., causing black scab on jojoba.</title>
        <authorList>
            <person name="Stodart B."/>
            <person name="Jeffress S."/>
            <person name="Ash G."/>
            <person name="Arun Chinnappa K."/>
        </authorList>
    </citation>
    <scope>NUCLEOTIDE SEQUENCE [LARGE SCALE GENOMIC DNA]</scope>
    <source>
        <strain evidence="2 3">Hillstone_2</strain>
    </source>
</reference>
<proteinExistence type="predicted"/>
<comment type="caution">
    <text evidence="2">The sequence shown here is derived from an EMBL/GenBank/DDBJ whole genome shotgun (WGS) entry which is preliminary data.</text>
</comment>
<name>A0A4U7BED5_9PEZI</name>
<feature type="region of interest" description="Disordered" evidence="1">
    <location>
        <begin position="70"/>
        <end position="175"/>
    </location>
</feature>
<dbReference type="Proteomes" id="UP000308133">
    <property type="component" value="Unassembled WGS sequence"/>
</dbReference>
<sequence length="175" mass="19261">MIANGYTHQKIGRKGWFALQEKLKTTGQTMKDIGAKSHATSVASYGIRVYAERGHRGYAAAAAAGNPISVTGRQKRRLNRQEKQASLPFPERKRRDKPILVENRPADSHLSMKLAAADAGLTPEEKQEKEAVRAHRRAASQKHRDKVKRQKIEAQEKARLAAAGTAARTAGDETA</sequence>
<feature type="compositionally biased region" description="Basic and acidic residues" evidence="1">
    <location>
        <begin position="90"/>
        <end position="107"/>
    </location>
</feature>
<organism evidence="2 3">
    <name type="scientific">Elsinoe australis</name>
    <dbReference type="NCBI Taxonomy" id="40998"/>
    <lineage>
        <taxon>Eukaryota</taxon>
        <taxon>Fungi</taxon>
        <taxon>Dikarya</taxon>
        <taxon>Ascomycota</taxon>
        <taxon>Pezizomycotina</taxon>
        <taxon>Dothideomycetes</taxon>
        <taxon>Dothideomycetidae</taxon>
        <taxon>Myriangiales</taxon>
        <taxon>Elsinoaceae</taxon>
        <taxon>Elsinoe</taxon>
    </lineage>
</organism>
<feature type="compositionally biased region" description="Basic and acidic residues" evidence="1">
    <location>
        <begin position="123"/>
        <end position="133"/>
    </location>
</feature>
<evidence type="ECO:0000313" key="2">
    <source>
        <dbReference type="EMBL" id="TKX26974.1"/>
    </source>
</evidence>
<gene>
    <name evidence="2" type="ORF">C1H76_0728</name>
</gene>
<feature type="compositionally biased region" description="Low complexity" evidence="1">
    <location>
        <begin position="160"/>
        <end position="169"/>
    </location>
</feature>